<proteinExistence type="predicted"/>
<feature type="non-terminal residue" evidence="1">
    <location>
        <position position="103"/>
    </location>
</feature>
<reference evidence="1" key="1">
    <citation type="submission" date="2019-01" db="EMBL/GenBank/DDBJ databases">
        <authorList>
            <person name="De Villiers E.-M."/>
        </authorList>
    </citation>
    <scope>NUCLEOTIDE SEQUENCE</scope>
    <source>
        <strain evidence="1">C2MI.9B.11</strain>
    </source>
</reference>
<dbReference type="AlphaFoldDB" id="A0A484HQ80"/>
<dbReference type="EMBL" id="LR215548">
    <property type="protein sequence ID" value="VEV85598.1"/>
    <property type="molecule type" value="Unassigned_DNA"/>
</dbReference>
<evidence type="ECO:0000313" key="1">
    <source>
        <dbReference type="EMBL" id="VEV85598.1"/>
    </source>
</evidence>
<name>A0A484HQ80_9ZZZZ</name>
<accession>A0A484HQ80</accession>
<sequence>MNMEPTNLDIFLSEVKKTGETKLTGVFHQVPFRMFSPHYQRVEGLRNYMNEPRNKVLNSLIEIALDQVFENLSKDPEIYKAVMAEVSKIDIGGFDGSGDLDRD</sequence>
<organism evidence="1">
    <name type="scientific">SPHINX/BMMF group 2 DNA sequence</name>
    <dbReference type="NCBI Taxonomy" id="2502152"/>
    <lineage>
        <taxon>unclassified sequences</taxon>
    </lineage>
</organism>
<protein>
    <submittedName>
        <fullName evidence="1">Uncharacterized protein</fullName>
    </submittedName>
</protein>